<dbReference type="EMBL" id="UFYA01000001">
    <property type="protein sequence ID" value="STD04000.1"/>
    <property type="molecule type" value="Genomic_DNA"/>
</dbReference>
<comment type="caution">
    <text evidence="2">The sequence shown here is derived from an EMBL/GenBank/DDBJ whole genome shotgun (WGS) entry which is preliminary data.</text>
</comment>
<gene>
    <name evidence="2" type="ORF">NCTC7915_00178</name>
</gene>
<accession>A0AA46BLF9</accession>
<dbReference type="AlphaFoldDB" id="A0AA46BLF9"/>
<evidence type="ECO:0000256" key="1">
    <source>
        <dbReference type="SAM" id="MobiDB-lite"/>
    </source>
</evidence>
<feature type="region of interest" description="Disordered" evidence="1">
    <location>
        <begin position="42"/>
        <end position="70"/>
    </location>
</feature>
<name>A0AA46BLF9_9MICO</name>
<sequence>MVVVEEFCAFEVTEDHAGGCAGGVDADDDVLEVGFEDESVVEVGGEDGGDEEVVVGLPPGADGLGGGVVE</sequence>
<dbReference type="Proteomes" id="UP000254118">
    <property type="component" value="Unassembled WGS sequence"/>
</dbReference>
<organism evidence="2 3">
    <name type="scientific">Dermatophilus congolensis</name>
    <dbReference type="NCBI Taxonomy" id="1863"/>
    <lineage>
        <taxon>Bacteria</taxon>
        <taxon>Bacillati</taxon>
        <taxon>Actinomycetota</taxon>
        <taxon>Actinomycetes</taxon>
        <taxon>Micrococcales</taxon>
        <taxon>Dermatophilaceae</taxon>
        <taxon>Dermatophilus</taxon>
    </lineage>
</organism>
<protein>
    <submittedName>
        <fullName evidence="2">Uncharacterized protein</fullName>
    </submittedName>
</protein>
<proteinExistence type="predicted"/>
<evidence type="ECO:0000313" key="2">
    <source>
        <dbReference type="EMBL" id="STD04000.1"/>
    </source>
</evidence>
<feature type="compositionally biased region" description="Acidic residues" evidence="1">
    <location>
        <begin position="42"/>
        <end position="53"/>
    </location>
</feature>
<reference evidence="2 3" key="1">
    <citation type="submission" date="2018-06" db="EMBL/GenBank/DDBJ databases">
        <authorList>
            <consortium name="Pathogen Informatics"/>
            <person name="Doyle S."/>
        </authorList>
    </citation>
    <scope>NUCLEOTIDE SEQUENCE [LARGE SCALE GENOMIC DNA]</scope>
    <source>
        <strain evidence="2 3">NCTC7915</strain>
    </source>
</reference>
<evidence type="ECO:0000313" key="3">
    <source>
        <dbReference type="Proteomes" id="UP000254118"/>
    </source>
</evidence>